<protein>
    <submittedName>
        <fullName evidence="1">Uncharacterized protein</fullName>
    </submittedName>
</protein>
<organism evidence="1 2">
    <name type="scientific">Irpex rosettiformis</name>
    <dbReference type="NCBI Taxonomy" id="378272"/>
    <lineage>
        <taxon>Eukaryota</taxon>
        <taxon>Fungi</taxon>
        <taxon>Dikarya</taxon>
        <taxon>Basidiomycota</taxon>
        <taxon>Agaricomycotina</taxon>
        <taxon>Agaricomycetes</taxon>
        <taxon>Polyporales</taxon>
        <taxon>Irpicaceae</taxon>
        <taxon>Irpex</taxon>
    </lineage>
</organism>
<proteinExistence type="predicted"/>
<sequence length="375" mass="41958">MASSSILHAFAALLLSSTLGNIYSDNIKVTYAHIKNQWSSFFSSDLLPTLEHSRITSDTSTPTLPAHNSQPSSNTRARNGTQLLGTSPTIDAAPPPNVTRSVLQRSPPTRLLNKPLSYWNASGYGHRPTFVSDSYCPAHPNYEHYDLNFGIFANSTSTNTLGNNEQSLDCNSELYKLVLIIFIAHLFAIRGICKKLRGKYTAKVAECGLKKNITIERPIQPLPHHVQDLWYAGNSILQALDMTDSNGNNANSDPFPRADHLGSHLAIAITSPVVSPTIHDEALHPRRRKHRGGRQARARKERYLAKQGQLPDEHPHTEPNADICAIPDLSKRVRFNLKVVRPRSGKKVREKKQLAKEREGSPYYTYYTLPDDYEF</sequence>
<evidence type="ECO:0000313" key="2">
    <source>
        <dbReference type="Proteomes" id="UP001055072"/>
    </source>
</evidence>
<name>A0ACB8U4L9_9APHY</name>
<comment type="caution">
    <text evidence="1">The sequence shown here is derived from an EMBL/GenBank/DDBJ whole genome shotgun (WGS) entry which is preliminary data.</text>
</comment>
<accession>A0ACB8U4L9</accession>
<keyword evidence="2" id="KW-1185">Reference proteome</keyword>
<gene>
    <name evidence="1" type="ORF">BDY19DRAFT_134131</name>
</gene>
<reference evidence="1" key="1">
    <citation type="journal article" date="2021" name="Environ. Microbiol.">
        <title>Gene family expansions and transcriptome signatures uncover fungal adaptations to wood decay.</title>
        <authorList>
            <person name="Hage H."/>
            <person name="Miyauchi S."/>
            <person name="Viragh M."/>
            <person name="Drula E."/>
            <person name="Min B."/>
            <person name="Chaduli D."/>
            <person name="Navarro D."/>
            <person name="Favel A."/>
            <person name="Norest M."/>
            <person name="Lesage-Meessen L."/>
            <person name="Balint B."/>
            <person name="Merenyi Z."/>
            <person name="de Eugenio L."/>
            <person name="Morin E."/>
            <person name="Martinez A.T."/>
            <person name="Baldrian P."/>
            <person name="Stursova M."/>
            <person name="Martinez M.J."/>
            <person name="Novotny C."/>
            <person name="Magnuson J.K."/>
            <person name="Spatafora J.W."/>
            <person name="Maurice S."/>
            <person name="Pangilinan J."/>
            <person name="Andreopoulos W."/>
            <person name="LaButti K."/>
            <person name="Hundley H."/>
            <person name="Na H."/>
            <person name="Kuo A."/>
            <person name="Barry K."/>
            <person name="Lipzen A."/>
            <person name="Henrissat B."/>
            <person name="Riley R."/>
            <person name="Ahrendt S."/>
            <person name="Nagy L.G."/>
            <person name="Grigoriev I.V."/>
            <person name="Martin F."/>
            <person name="Rosso M.N."/>
        </authorList>
    </citation>
    <scope>NUCLEOTIDE SEQUENCE</scope>
    <source>
        <strain evidence="1">CBS 384.51</strain>
    </source>
</reference>
<dbReference type="Proteomes" id="UP001055072">
    <property type="component" value="Unassembled WGS sequence"/>
</dbReference>
<evidence type="ECO:0000313" key="1">
    <source>
        <dbReference type="EMBL" id="KAI0089253.1"/>
    </source>
</evidence>
<dbReference type="EMBL" id="MU274911">
    <property type="protein sequence ID" value="KAI0089253.1"/>
    <property type="molecule type" value="Genomic_DNA"/>
</dbReference>